<evidence type="ECO:0000313" key="6">
    <source>
        <dbReference type="Proteomes" id="UP001108240"/>
    </source>
</evidence>
<dbReference type="InterPro" id="IPR015943">
    <property type="entry name" value="WD40/YVTN_repeat-like_dom_sf"/>
</dbReference>
<dbReference type="InterPro" id="IPR019775">
    <property type="entry name" value="WD40_repeat_CS"/>
</dbReference>
<evidence type="ECO:0000256" key="4">
    <source>
        <dbReference type="SAM" id="MobiDB-lite"/>
    </source>
</evidence>
<evidence type="ECO:0000256" key="3">
    <source>
        <dbReference type="PROSITE-ProRule" id="PRU00221"/>
    </source>
</evidence>
<keyword evidence="6" id="KW-1185">Reference proteome</keyword>
<feature type="compositionally biased region" description="Low complexity" evidence="4">
    <location>
        <begin position="75"/>
        <end position="84"/>
    </location>
</feature>
<dbReference type="Ensembl" id="ENSCCRT00000121188.1">
    <property type="protein sequence ID" value="ENSCCRP00000131254.1"/>
    <property type="gene ID" value="ENSCCRG00000079096.1"/>
</dbReference>
<sequence>MAAVWQQVLAVDARYNAYRTPTFPQFRTQYIRRRSQLLRENAKCGFEPGLRRQYLRLRSQLLALRYGPLSEQSSFRASSVRSSRTTLDRMEDFEEDPRAQGARGHRRSVSRGSYQLQAQMNRAVYDERPPGSLVPTSVAEASRAMAGDTTLSENYAFAGMHHIFDQHVDSAVPRLQFANDDKRLLACCSLDGTLSIMTLSPPPPTVKVTLKGHAGPVTDFAWSLSNDIIVSTSKDGTLRIWNTEDGRCIREVADPEGSELLCCTFQPMNNNLTVVGNSKHHLQVVNISTGKKVKGGSSKLTGRVLSLSFDAPGKILWAGDDRGSIFSFIFDMATGKLTKAKRLVVNEGSPISSISARSWISREARDPSLLINACVNKLLLYRLECTYSSSDCHFLLTEMIIDQCGTGADRVVDNEGTLQLKRSFPIQHGSQPLHSIFCPLMSFRQGACVGKTAIIILRGGQFLSVLCVSIYPLLFKSFGLA</sequence>
<dbReference type="InterPro" id="IPR001680">
    <property type="entry name" value="WD40_rpt"/>
</dbReference>
<name>A0A9J7ZDI6_CYPCA</name>
<keyword evidence="1 3" id="KW-0853">WD repeat</keyword>
<dbReference type="PROSITE" id="PS50294">
    <property type="entry name" value="WD_REPEATS_REGION"/>
    <property type="match status" value="1"/>
</dbReference>
<keyword evidence="2" id="KW-0677">Repeat</keyword>
<feature type="repeat" description="WD" evidence="3">
    <location>
        <begin position="210"/>
        <end position="251"/>
    </location>
</feature>
<dbReference type="InterPro" id="IPR036322">
    <property type="entry name" value="WD40_repeat_dom_sf"/>
</dbReference>
<dbReference type="Gene3D" id="2.130.10.10">
    <property type="entry name" value="YVTN repeat-like/Quinoprotein amine dehydrogenase"/>
    <property type="match status" value="1"/>
</dbReference>
<accession>A0A9J7ZDI6</accession>
<dbReference type="Proteomes" id="UP001108240">
    <property type="component" value="Unplaced"/>
</dbReference>
<evidence type="ECO:0000256" key="2">
    <source>
        <dbReference type="ARBA" id="ARBA00022737"/>
    </source>
</evidence>
<reference evidence="5" key="1">
    <citation type="submission" date="2025-08" db="UniProtKB">
        <authorList>
            <consortium name="Ensembl"/>
        </authorList>
    </citation>
    <scope>IDENTIFICATION</scope>
</reference>
<dbReference type="Pfam" id="PF00400">
    <property type="entry name" value="WD40"/>
    <property type="match status" value="1"/>
</dbReference>
<dbReference type="PANTHER" id="PTHR22838">
    <property type="entry name" value="WD REPEAT PROTEIN 26-RELATED"/>
    <property type="match status" value="1"/>
</dbReference>
<evidence type="ECO:0000256" key="1">
    <source>
        <dbReference type="ARBA" id="ARBA00022574"/>
    </source>
</evidence>
<dbReference type="GO" id="GO:1990841">
    <property type="term" value="F:promoter-specific chromatin binding"/>
    <property type="evidence" value="ECO:0007669"/>
    <property type="project" value="TreeGrafter"/>
</dbReference>
<feature type="region of interest" description="Disordered" evidence="4">
    <location>
        <begin position="75"/>
        <end position="113"/>
    </location>
</feature>
<dbReference type="SMART" id="SM00320">
    <property type="entry name" value="WD40"/>
    <property type="match status" value="3"/>
</dbReference>
<dbReference type="GeneTree" id="ENSGT00940000153634"/>
<dbReference type="AlphaFoldDB" id="A0A9J7ZDI6"/>
<dbReference type="InterPro" id="IPR051350">
    <property type="entry name" value="WD_repeat-ST_regulator"/>
</dbReference>
<dbReference type="PROSITE" id="PS00678">
    <property type="entry name" value="WD_REPEATS_1"/>
    <property type="match status" value="1"/>
</dbReference>
<dbReference type="SUPFAM" id="SSF50978">
    <property type="entry name" value="WD40 repeat-like"/>
    <property type="match status" value="1"/>
</dbReference>
<reference evidence="5" key="2">
    <citation type="submission" date="2025-09" db="UniProtKB">
        <authorList>
            <consortium name="Ensembl"/>
        </authorList>
    </citation>
    <scope>IDENTIFICATION</scope>
</reference>
<organism evidence="5 6">
    <name type="scientific">Cyprinus carpio carpio</name>
    <dbReference type="NCBI Taxonomy" id="630221"/>
    <lineage>
        <taxon>Eukaryota</taxon>
        <taxon>Metazoa</taxon>
        <taxon>Chordata</taxon>
        <taxon>Craniata</taxon>
        <taxon>Vertebrata</taxon>
        <taxon>Euteleostomi</taxon>
        <taxon>Actinopterygii</taxon>
        <taxon>Neopterygii</taxon>
        <taxon>Teleostei</taxon>
        <taxon>Ostariophysi</taxon>
        <taxon>Cypriniformes</taxon>
        <taxon>Cyprinidae</taxon>
        <taxon>Cyprininae</taxon>
        <taxon>Cyprinus</taxon>
    </lineage>
</organism>
<protein>
    <submittedName>
        <fullName evidence="5">WD repeat domain 13</fullName>
    </submittedName>
</protein>
<dbReference type="GO" id="GO:0005634">
    <property type="term" value="C:nucleus"/>
    <property type="evidence" value="ECO:0007669"/>
    <property type="project" value="TreeGrafter"/>
</dbReference>
<dbReference type="PROSITE" id="PS50082">
    <property type="entry name" value="WD_REPEATS_2"/>
    <property type="match status" value="1"/>
</dbReference>
<evidence type="ECO:0000313" key="5">
    <source>
        <dbReference type="Ensembl" id="ENSCCRP00000131254.1"/>
    </source>
</evidence>
<proteinExistence type="predicted"/>
<dbReference type="PANTHER" id="PTHR22838:SF4">
    <property type="entry name" value="WD REPEAT-CONTAINING PROTEIN 13"/>
    <property type="match status" value="1"/>
</dbReference>